<dbReference type="InterPro" id="IPR008638">
    <property type="entry name" value="FhaB/CdiA-like_TPS"/>
</dbReference>
<keyword evidence="5" id="KW-1185">Reference proteome</keyword>
<feature type="region of interest" description="Disordered" evidence="1">
    <location>
        <begin position="1778"/>
        <end position="1814"/>
    </location>
</feature>
<dbReference type="Gene3D" id="2.160.20.10">
    <property type="entry name" value="Single-stranded right-handed beta-helix, Pectin lyase-like"/>
    <property type="match status" value="1"/>
</dbReference>
<dbReference type="Pfam" id="PF13018">
    <property type="entry name" value="ESPR"/>
    <property type="match status" value="1"/>
</dbReference>
<evidence type="ECO:0000313" key="4">
    <source>
        <dbReference type="EMBL" id="SFI85100.1"/>
    </source>
</evidence>
<dbReference type="InterPro" id="IPR011050">
    <property type="entry name" value="Pectin_lyase_fold/virulence"/>
</dbReference>
<accession>A0A1I3LKN4</accession>
<dbReference type="Pfam" id="PF05860">
    <property type="entry name" value="TPS"/>
    <property type="match status" value="1"/>
</dbReference>
<dbReference type="NCBIfam" id="TIGR01731">
    <property type="entry name" value="fil_hemag_20aa"/>
    <property type="match status" value="12"/>
</dbReference>
<dbReference type="InterPro" id="IPR012334">
    <property type="entry name" value="Pectin_lyas_fold"/>
</dbReference>
<dbReference type="InterPro" id="IPR025157">
    <property type="entry name" value="Hemagglutinin_rpt"/>
</dbReference>
<gene>
    <name evidence="4" type="ORF">SAMN05192543_104461</name>
</gene>
<keyword evidence="2" id="KW-0812">Transmembrane</keyword>
<evidence type="ECO:0000313" key="5">
    <source>
        <dbReference type="Proteomes" id="UP000199548"/>
    </source>
</evidence>
<feature type="compositionally biased region" description="Polar residues" evidence="1">
    <location>
        <begin position="1781"/>
        <end position="1796"/>
    </location>
</feature>
<feature type="compositionally biased region" description="Basic and acidic residues" evidence="1">
    <location>
        <begin position="1956"/>
        <end position="1968"/>
    </location>
</feature>
<sequence>MNKNCYRVIFNRARGALMVVQENGLAPHAAGGRRASGALVVSAILQTTRRPIALAAMLLLGVPAIAMAQIVAAPGSGAHVIQTQNGLPQVDVARPSGAGVSVNTYSQFDVQRAGAILNNSPTIVQTRQAGYINGNPNFGANDAARIIVNQVNGNNPSQLRGFVEVAGQRADVVIANPSGLVVDGGGFINTSRATLTTGIPFYGVDGSLAGFNVNRGLVTVVGSGLNASGVDRVDLIARAVEANAAIYANNLNVLTGANQVNHDTLATSRIQGEGAVPAVALDIGQLGGMYANRIFLVGTEGGVGVRNAGTIVADAMGLTLTTEGRLVQAGTISALGNVAVSAAGGIENTGTTYSQQSVSLNTGADMANSGTLAAQHHVGVNAGSVDSTGSIGAGVDSDGVLTQAGELQLTTAGRLSATGRNLAGGNATLKGSAVNLAGSTTAASGNLSMTSTTGDVNLTNATTSAQGSVTVNAAGALVNDYGKVSGQQDVNATSGSISNVGGTLESQGAMQLQTGAFSNSQGTVQSGGALTVTGSTIDNSNGTLTATQIGLVAGALSNAHGVIQARNELKATAAGAISNQGGKLESLSDDGTLSVTGASIDNTSGRIVNAGTGTTQIDAGTQLVNTGGTAGGNGDVAVHGASIMNTAKGQLVAGDNLTFGNANQIVNDGGNLTAGGTLSMHRPTSTFSNVGGTVNAAHVNLDTARLDNTDGQIGNLAGSPGNVSVQTGTLTNPGGAITSTQDLIVTAGVLMGDGRLTGGRDTTVSLQGNYTNDAANLITANRHLTFSTTGQLTNTGRLASAGNMTINANGIVNQAGAMLASGNPGDDSSGMTTLDAGPGDIDNAGSIDGNAVTTSGNILTNTGAIIGGTLTHTAGTIVNDGAKAVIAGANQVNLYASETLTSQHGATIVSLGDINIARDGQKDANDKLVNQTGTVNNLSSTIEAGGQLNVAANQLNNVRQDIQTQTDTSSSTSTMSELPWWTPQNANIVMRDAYYLNPADIVSITPVVTPDGFVVQKVVANLPSSVSAFQWRQSGLTYSQPNGGSRVEFQKDSRLTPAASQVVLYAYSVQTGQSNPDHAGGTAWPQFSKTTTDNQQGTTTYSNQYGNCTSACTRIETYPQYTDPTTLIQKDTEQRRGGSGPGSYPVEVERIATRTVAQTTLSPASGAAALLTSGAAMNLAIGTQLNNDNGTIAAGGDLRVNDQAVLDDGSHAMIRNTSTQLSTTYSFQNSSGYGSPWASDPTAPAQWTTWTRPSITLPTGIAGGTITSNKTVTIDAGSIVNTSVPATTGPTGASAVVLGLTAATLAGGQSTGPGGAIRTVDGARTTMPNPALPPGGLFTLVTAPEQPYAVVTDPRFTRYSSFISSDYMLSQLGLDPGAIAKRLGDGYYESQLVMNQITNLTGKRYLAGHSSNEAGYRQLMTNGAVFARQFGLAPGIALTDAQMAALTTDIVWLVNQTVTLPDGSEQTALVPQVYLSKPGNPNLSPTGALIAGDAVALKARDILNQGATVAGTRDTVLLASNDIQNLGGTISGDNLALVAGRDIVNQSITGTETTHFATGTSTHTSIAALGQLTAGSNLMMQAGNDIDVRGARVSAGQNLSAMAGNAVNVGTVATGSSVSTQTDARNTRQQIDTAQVGSVLQTGGNLGVTSGGDIGITGSTLKSGGDMLVAGSGNVTIQAAKDSTSTRLNAAAGKNWSVDNRTLETGVGSRLSAGGSATVLAGVQRTSDGMLVLPEASIGEQKNLAVTGSGIAAGTNGAGNGAVSLGASGDVTIAEMRTRADGNSASHAESRNPLSRRSTDSARSYAGDNANGSLVSGDSVSIHSGKDINVTGSAVVGTGDVSLDAARRVNILAAEDRNDSSAYYDRKRSGLMGSGGLGFTIGSTQQKAQSDNHGVQQSQRRSAVGSVQGNVSIKAGENVHIGGSDVIAGKAADDPADATGNIRIAGQKVTIDPGQDDARAHDQQESKSRGFTAAITGTPFDAVRNVRDNASSGNGFQRAHGVVTEAGASMLDVPSIALTYGRSESSSVTDRSSRTNAGSAIRGAGNVTVIATGGSERDTQGHATDGDITVVGSSISAGGKTLLDANRRVTLAASTDQYQQNTHSSSSSTSLALLSSPSLGNVVRWISGTANNDGVGLSPYNASRENSDGNLSGTRQTATVVSGDSVTIRGRTGDVNVIGSGVSGTHDVRVTADQGAVNVLAGLETNRSHEESSSRRIGNLGSNGTSTGFSVGVSNSHSVQDSANQTQGTMRSQIASASGNVTLDAKKDLTVTGSDLMTSKDLKLQGENLHLDSGTDRTQNSMSQHASQFGVSLALGGAVGNAMSAVNQTTGNPARGDDVRLGALDKTQAALTAYNATKVAQAFDAGKSTAQPLVKATASVGGGVSSSESRSSALANAGSTLTASGKVSLIATGSGAKDADGFATDGDIDARGTRISGRNVVLDAARDINLQSAKDTTQMSNWNSSSGGSIGIGANLGGQQNGFTLELAASAARGNVSGQSVMNRDTVVSAGDTLTVKSGRDTSLRGAQAMGNRVVSDVGRDLNIESQQDTATYESRQTGAGLQMSVCVPPFCLGQTVNGSVNVSQQNIRATFASVNRQSGIFAGDGGYEVNVGNHTQLDGGAIAATAGGDRNSFSTQSFGYTDIENCASHSGSAVGFSASGGVGNSSSKGINLNTPVTQAGAMSPGPVTANGLGPGGFSVAGTGSDVTGTTYATVNPGSITVRGDAGTGHDSAVGLNRDMSIANGAVQNTFDARKVQNDLAVQQAAGQVGMQVVGEVGKHLTDKAAEAVKKASDGLTAAQASGDAAAISKAQAELDTANRQYAMWNGDSASRVGAHSIVSAAAAALGGGNVAGAVVGTVAGDYAGAAVGQMAGNTLGGTLLTNLVTGAAGAVAGGVVGGASGAISGAGGALSADLYNRQLHPDERQWIRDNAAAYAKQQDITLEQAVSALTAQADRQVQNGSSGAWDRNANAFLGQAHGMLPADGNSGLGYMFYATPEQKANADVYAGYYPDGAGMNRPTAGDIANSVNREAAYRDAYAKGTLASAAGAGLIAGGPAIAALPGVPILGAEGALGSGAMASPMGTGIISAGINASSQYAQDGKINPVDVVSAFATGTAGSYGKLWWNVGLNTIGGITTTTLNDILYGKNESVIGSGISSGVLSALGYGAGKVIGDGINSIMKPTVNNLNNWTGPGVWSSSGYNIFRPNNSATMGATFGGGVVQEALKNAIEHGQSSEGGK</sequence>
<dbReference type="EMBL" id="FOQU01000004">
    <property type="protein sequence ID" value="SFI85100.1"/>
    <property type="molecule type" value="Genomic_DNA"/>
</dbReference>
<protein>
    <submittedName>
        <fullName evidence="4">Filamentous hemagglutinin</fullName>
    </submittedName>
</protein>
<dbReference type="GO" id="GO:0003824">
    <property type="term" value="F:catalytic activity"/>
    <property type="evidence" value="ECO:0007669"/>
    <property type="project" value="UniProtKB-ARBA"/>
</dbReference>
<dbReference type="SMART" id="SM00912">
    <property type="entry name" value="Haemagg_act"/>
    <property type="match status" value="1"/>
</dbReference>
<proteinExistence type="predicted"/>
<feature type="region of interest" description="Disordered" evidence="1">
    <location>
        <begin position="1882"/>
        <end position="1907"/>
    </location>
</feature>
<dbReference type="NCBIfam" id="TIGR01901">
    <property type="entry name" value="adhes_NPXG"/>
    <property type="match status" value="1"/>
</dbReference>
<feature type="domain" description="Filamentous haemagglutinin FhaB/tRNA nuclease CdiA-like TPS" evidence="3">
    <location>
        <begin position="84"/>
        <end position="205"/>
    </location>
</feature>
<organism evidence="4 5">
    <name type="scientific">Paraburkholderia megapolitana</name>
    <dbReference type="NCBI Taxonomy" id="420953"/>
    <lineage>
        <taxon>Bacteria</taxon>
        <taxon>Pseudomonadati</taxon>
        <taxon>Pseudomonadota</taxon>
        <taxon>Betaproteobacteria</taxon>
        <taxon>Burkholderiales</taxon>
        <taxon>Burkholderiaceae</taxon>
        <taxon>Paraburkholderia</taxon>
    </lineage>
</organism>
<name>A0A1I3LKN4_9BURK</name>
<evidence type="ECO:0000259" key="3">
    <source>
        <dbReference type="SMART" id="SM00912"/>
    </source>
</evidence>
<evidence type="ECO:0000256" key="1">
    <source>
        <dbReference type="SAM" id="MobiDB-lite"/>
    </source>
</evidence>
<dbReference type="Pfam" id="PF13332">
    <property type="entry name" value="Fil_haemagg_2"/>
    <property type="match status" value="6"/>
</dbReference>
<dbReference type="STRING" id="420953.SAMN05192543_104461"/>
<keyword evidence="2" id="KW-1133">Transmembrane helix</keyword>
<dbReference type="RefSeq" id="WP_091012452.1">
    <property type="nucleotide sequence ID" value="NZ_CP041743.1"/>
</dbReference>
<dbReference type="InterPro" id="IPR010069">
    <property type="entry name" value="CdiA_FHA1_rpt"/>
</dbReference>
<evidence type="ECO:0000256" key="2">
    <source>
        <dbReference type="SAM" id="Phobius"/>
    </source>
</evidence>
<dbReference type="OrthoDB" id="5666689at2"/>
<feature type="region of interest" description="Disordered" evidence="1">
    <location>
        <begin position="1945"/>
        <end position="1969"/>
    </location>
</feature>
<dbReference type="SUPFAM" id="SSF51126">
    <property type="entry name" value="Pectin lyase-like"/>
    <property type="match status" value="1"/>
</dbReference>
<dbReference type="Proteomes" id="UP000199548">
    <property type="component" value="Unassembled WGS sequence"/>
</dbReference>
<reference evidence="4 5" key="1">
    <citation type="submission" date="2016-10" db="EMBL/GenBank/DDBJ databases">
        <authorList>
            <person name="de Groot N.N."/>
        </authorList>
    </citation>
    <scope>NUCLEOTIDE SEQUENCE [LARGE SCALE GENOMIC DNA]</scope>
    <source>
        <strain evidence="4 5">LMG 23650</strain>
    </source>
</reference>
<dbReference type="InterPro" id="IPR024973">
    <property type="entry name" value="ESPR"/>
</dbReference>
<keyword evidence="2" id="KW-0472">Membrane</keyword>
<feature type="transmembrane region" description="Helical" evidence="2">
    <location>
        <begin position="52"/>
        <end position="72"/>
    </location>
</feature>